<dbReference type="Gramene" id="Psat04G0176200-T1">
    <property type="protein sequence ID" value="KAI5416882.1"/>
    <property type="gene ID" value="KIW84_041762"/>
</dbReference>
<keyword evidence="2" id="KW-0472">Membrane</keyword>
<name>A0A9D4XB10_PEA</name>
<dbReference type="AlphaFoldDB" id="A0A9D4XB10"/>
<gene>
    <name evidence="3" type="ORF">KIW84_041762</name>
</gene>
<keyword evidence="2" id="KW-0812">Transmembrane</keyword>
<evidence type="ECO:0000313" key="3">
    <source>
        <dbReference type="EMBL" id="KAI5416882.1"/>
    </source>
</evidence>
<keyword evidence="2" id="KW-1133">Transmembrane helix</keyword>
<sequence length="122" mass="13940">MEVVTTTDLQPPFLHQNPIAADDNPSTTAKPPLFSSVDHLHRPHSRPQQRREFVFAKPHTYRLLTEMVEVEAQRLEVCFVKRKEVVFGWLVFLLFLSPVVGLRPLRDKTGSGGYEICLSTLI</sequence>
<feature type="transmembrane region" description="Helical" evidence="2">
    <location>
        <begin position="85"/>
        <end position="102"/>
    </location>
</feature>
<keyword evidence="4" id="KW-1185">Reference proteome</keyword>
<evidence type="ECO:0000256" key="1">
    <source>
        <dbReference type="SAM" id="MobiDB-lite"/>
    </source>
</evidence>
<feature type="region of interest" description="Disordered" evidence="1">
    <location>
        <begin position="1"/>
        <end position="33"/>
    </location>
</feature>
<proteinExistence type="predicted"/>
<organism evidence="3 4">
    <name type="scientific">Pisum sativum</name>
    <name type="common">Garden pea</name>
    <name type="synonym">Lathyrus oleraceus</name>
    <dbReference type="NCBI Taxonomy" id="3888"/>
    <lineage>
        <taxon>Eukaryota</taxon>
        <taxon>Viridiplantae</taxon>
        <taxon>Streptophyta</taxon>
        <taxon>Embryophyta</taxon>
        <taxon>Tracheophyta</taxon>
        <taxon>Spermatophyta</taxon>
        <taxon>Magnoliopsida</taxon>
        <taxon>eudicotyledons</taxon>
        <taxon>Gunneridae</taxon>
        <taxon>Pentapetalae</taxon>
        <taxon>rosids</taxon>
        <taxon>fabids</taxon>
        <taxon>Fabales</taxon>
        <taxon>Fabaceae</taxon>
        <taxon>Papilionoideae</taxon>
        <taxon>50 kb inversion clade</taxon>
        <taxon>NPAAA clade</taxon>
        <taxon>Hologalegina</taxon>
        <taxon>IRL clade</taxon>
        <taxon>Fabeae</taxon>
        <taxon>Lathyrus</taxon>
    </lineage>
</organism>
<reference evidence="3 4" key="1">
    <citation type="journal article" date="2022" name="Nat. Genet.">
        <title>Improved pea reference genome and pan-genome highlight genomic features and evolutionary characteristics.</title>
        <authorList>
            <person name="Yang T."/>
            <person name="Liu R."/>
            <person name="Luo Y."/>
            <person name="Hu S."/>
            <person name="Wang D."/>
            <person name="Wang C."/>
            <person name="Pandey M.K."/>
            <person name="Ge S."/>
            <person name="Xu Q."/>
            <person name="Li N."/>
            <person name="Li G."/>
            <person name="Huang Y."/>
            <person name="Saxena R.K."/>
            <person name="Ji Y."/>
            <person name="Li M."/>
            <person name="Yan X."/>
            <person name="He Y."/>
            <person name="Liu Y."/>
            <person name="Wang X."/>
            <person name="Xiang C."/>
            <person name="Varshney R.K."/>
            <person name="Ding H."/>
            <person name="Gao S."/>
            <person name="Zong X."/>
        </authorList>
    </citation>
    <scope>NUCLEOTIDE SEQUENCE [LARGE SCALE GENOMIC DNA]</scope>
    <source>
        <strain evidence="3 4">cv. Zhongwan 6</strain>
    </source>
</reference>
<accession>A0A9D4XB10</accession>
<protein>
    <submittedName>
        <fullName evidence="3">Uncharacterized protein</fullName>
    </submittedName>
</protein>
<dbReference type="Proteomes" id="UP001058974">
    <property type="component" value="Chromosome 4"/>
</dbReference>
<evidence type="ECO:0000313" key="4">
    <source>
        <dbReference type="Proteomes" id="UP001058974"/>
    </source>
</evidence>
<comment type="caution">
    <text evidence="3">The sequence shown here is derived from an EMBL/GenBank/DDBJ whole genome shotgun (WGS) entry which is preliminary data.</text>
</comment>
<dbReference type="EMBL" id="JAMSHJ010000004">
    <property type="protein sequence ID" value="KAI5416882.1"/>
    <property type="molecule type" value="Genomic_DNA"/>
</dbReference>
<evidence type="ECO:0000256" key="2">
    <source>
        <dbReference type="SAM" id="Phobius"/>
    </source>
</evidence>